<comment type="caution">
    <text evidence="3">The sequence shown here is derived from an EMBL/GenBank/DDBJ whole genome shotgun (WGS) entry which is preliminary data.</text>
</comment>
<dbReference type="InterPro" id="IPR008927">
    <property type="entry name" value="6-PGluconate_DH-like_C_sf"/>
</dbReference>
<evidence type="ECO:0000259" key="2">
    <source>
        <dbReference type="Pfam" id="PF14748"/>
    </source>
</evidence>
<evidence type="ECO:0000256" key="1">
    <source>
        <dbReference type="ARBA" id="ARBA00023002"/>
    </source>
</evidence>
<protein>
    <submittedName>
        <fullName evidence="3">Pyrroline-5-carboxylate reductase</fullName>
    </submittedName>
</protein>
<gene>
    <name evidence="3" type="ORF">G2720_26180</name>
</gene>
<dbReference type="InterPro" id="IPR029036">
    <property type="entry name" value="P5CR_dimer"/>
</dbReference>
<keyword evidence="1" id="KW-0560">Oxidoreductase</keyword>
<dbReference type="EMBL" id="DAAQRD010000137">
    <property type="protein sequence ID" value="HAE0521287.1"/>
    <property type="molecule type" value="Genomic_DNA"/>
</dbReference>
<dbReference type="Pfam" id="PF14748">
    <property type="entry name" value="P5CR_dimer"/>
    <property type="match status" value="1"/>
</dbReference>
<name>A0A724X114_SALEP</name>
<reference evidence="3" key="2">
    <citation type="submission" date="2019-01" db="EMBL/GenBank/DDBJ databases">
        <authorList>
            <consortium name="NCBI Pathogen Detection Project"/>
        </authorList>
    </citation>
    <scope>NUCLEOTIDE SEQUENCE</scope>
    <source>
        <strain evidence="3">P125109</strain>
    </source>
</reference>
<feature type="domain" description="Pyrroline-5-carboxylate reductase dimerisation" evidence="2">
    <location>
        <begin position="1"/>
        <end position="56"/>
    </location>
</feature>
<dbReference type="AlphaFoldDB" id="A0A724X114"/>
<evidence type="ECO:0000313" key="3">
    <source>
        <dbReference type="EMBL" id="HAE0521287.1"/>
    </source>
</evidence>
<reference evidence="3" key="1">
    <citation type="journal article" date="2018" name="Genome Biol.">
        <title>SKESA: strategic k-mer extension for scrupulous assemblies.</title>
        <authorList>
            <person name="Souvorov A."/>
            <person name="Agarwala R."/>
            <person name="Lipman D.J."/>
        </authorList>
    </citation>
    <scope>NUCLEOTIDE SEQUENCE</scope>
    <source>
        <strain evidence="3">P125109</strain>
    </source>
</reference>
<dbReference type="Gene3D" id="1.10.3730.10">
    <property type="entry name" value="ProC C-terminal domain-like"/>
    <property type="match status" value="1"/>
</dbReference>
<sequence length="56" mass="6071">GSAEILMRSNESTDRLIADVAAPGGPTDCGVQVLRERHLFETMQAALRESAREANE</sequence>
<feature type="non-terminal residue" evidence="3">
    <location>
        <position position="1"/>
    </location>
</feature>
<organism evidence="3">
    <name type="scientific">Salmonella enteritidis PT4 (strain P125109)</name>
    <dbReference type="NCBI Taxonomy" id="550537"/>
    <lineage>
        <taxon>Bacteria</taxon>
        <taxon>Pseudomonadati</taxon>
        <taxon>Pseudomonadota</taxon>
        <taxon>Gammaproteobacteria</taxon>
        <taxon>Enterobacterales</taxon>
        <taxon>Enterobacteriaceae</taxon>
        <taxon>Salmonella</taxon>
    </lineage>
</organism>
<proteinExistence type="predicted"/>
<dbReference type="GO" id="GO:0016491">
    <property type="term" value="F:oxidoreductase activity"/>
    <property type="evidence" value="ECO:0007669"/>
    <property type="project" value="UniProtKB-KW"/>
</dbReference>
<dbReference type="SUPFAM" id="SSF48179">
    <property type="entry name" value="6-phosphogluconate dehydrogenase C-terminal domain-like"/>
    <property type="match status" value="1"/>
</dbReference>
<accession>A0A724X114</accession>